<comment type="caution">
    <text evidence="2">The sequence shown here is derived from an EMBL/GenBank/DDBJ whole genome shotgun (WGS) entry which is preliminary data.</text>
</comment>
<reference evidence="2 3" key="1">
    <citation type="journal article" date="2019" name="Microbiol. Resour. Announc.">
        <title>Draft Genome Sequence of the Most Traditional epsilon-Poly-l-Lysine Producer, Streptomyces albulus NBRC14147.</title>
        <authorList>
            <person name="Yamanaka K."/>
            <person name="Hamano Y."/>
        </authorList>
    </citation>
    <scope>NUCLEOTIDE SEQUENCE [LARGE SCALE GENOMIC DNA]</scope>
    <source>
        <strain evidence="2 3">NBRC 14147</strain>
    </source>
</reference>
<dbReference type="Gene3D" id="3.90.1750.20">
    <property type="entry name" value="Putative Large Serine Recombinase, Chain B, Domain 2"/>
    <property type="match status" value="1"/>
</dbReference>
<feature type="domain" description="Recombinase" evidence="1">
    <location>
        <begin position="87"/>
        <end position="248"/>
    </location>
</feature>
<dbReference type="InterPro" id="IPR011109">
    <property type="entry name" value="DNA_bind_recombinase_dom"/>
</dbReference>
<sequence length="492" mass="55097">MVIGEPQRTFYGNQFGNTFPLFVHFGVPLWVPEVGGPIDPNNEAHDLVMSVFGGMSKGERNRIKIRVRTAMASQAQIEGRYLGGRPPYGYRIADAGPHPNPAKAADGKRLHCLEPDPVSAPVVVRIFTEYLRGKGLYAIAEGLTRDGILCPSAHDRARNPHRDGHAWSKSAVRAILRNPRYTGHEVWNKQRKDEVLLDIDDVTLGHRTKLTWNTPEKWIWSAQPVHEPLISAETFTRAQATMPSRRSAGGERSPRTTTRAYPLRGRLRCGICRRKMQGNYNNGEPYHRCRYPSEYAKSEALNHPLTVYARQNAILPLLDGWIARVFAPGHLSRTLRAMRDSQRQESAPTPALEAARRVIADSKQRITQYRAALDAGADPTLVAGWITEAQTEQTAARQQLATASRTKQEVLTDDQIRHMIKTLGNMADRLQAADPDGKAPFYADFGLELEYHANQRVVTVRSQPADMCIIACPRGDLNHTYTPVMRGELQLP</sequence>
<dbReference type="PANTHER" id="PTHR30461:SF23">
    <property type="entry name" value="DNA RECOMBINASE-RELATED"/>
    <property type="match status" value="1"/>
</dbReference>
<evidence type="ECO:0000259" key="1">
    <source>
        <dbReference type="PROSITE" id="PS51737"/>
    </source>
</evidence>
<name>A0A401RAZ0_STRNR</name>
<dbReference type="AlphaFoldDB" id="A0A401RAZ0"/>
<dbReference type="RefSeq" id="WP_016570554.1">
    <property type="nucleotide sequence ID" value="NZ_BHXC01000007.1"/>
</dbReference>
<evidence type="ECO:0000313" key="2">
    <source>
        <dbReference type="EMBL" id="GCB94723.1"/>
    </source>
</evidence>
<organism evidence="2 3">
    <name type="scientific">Streptomyces noursei</name>
    <name type="common">Streptomyces albulus</name>
    <dbReference type="NCBI Taxonomy" id="1971"/>
    <lineage>
        <taxon>Bacteria</taxon>
        <taxon>Bacillati</taxon>
        <taxon>Actinomycetota</taxon>
        <taxon>Actinomycetes</taxon>
        <taxon>Kitasatosporales</taxon>
        <taxon>Streptomycetaceae</taxon>
        <taxon>Streptomyces</taxon>
    </lineage>
</organism>
<dbReference type="GO" id="GO:0003677">
    <property type="term" value="F:DNA binding"/>
    <property type="evidence" value="ECO:0007669"/>
    <property type="project" value="InterPro"/>
</dbReference>
<protein>
    <submittedName>
        <fullName evidence="2">Putative recombinase</fullName>
    </submittedName>
</protein>
<dbReference type="PANTHER" id="PTHR30461">
    <property type="entry name" value="DNA-INVERTASE FROM LAMBDOID PROPHAGE"/>
    <property type="match status" value="1"/>
</dbReference>
<dbReference type="Proteomes" id="UP000288351">
    <property type="component" value="Unassembled WGS sequence"/>
</dbReference>
<dbReference type="EMBL" id="BHXC01000007">
    <property type="protein sequence ID" value="GCB94723.1"/>
    <property type="molecule type" value="Genomic_DNA"/>
</dbReference>
<gene>
    <name evidence="2" type="ORF">SALB_07524</name>
</gene>
<evidence type="ECO:0000313" key="3">
    <source>
        <dbReference type="Proteomes" id="UP000288351"/>
    </source>
</evidence>
<dbReference type="InterPro" id="IPR038109">
    <property type="entry name" value="DNA_bind_recomb_sf"/>
</dbReference>
<dbReference type="Pfam" id="PF07508">
    <property type="entry name" value="Recombinase"/>
    <property type="match status" value="1"/>
</dbReference>
<accession>A0A401RAZ0</accession>
<dbReference type="PROSITE" id="PS51737">
    <property type="entry name" value="RECOMBINASE_DNA_BIND"/>
    <property type="match status" value="1"/>
</dbReference>
<dbReference type="InterPro" id="IPR050639">
    <property type="entry name" value="SSR_resolvase"/>
</dbReference>
<dbReference type="GO" id="GO:0000150">
    <property type="term" value="F:DNA strand exchange activity"/>
    <property type="evidence" value="ECO:0007669"/>
    <property type="project" value="InterPro"/>
</dbReference>
<proteinExistence type="predicted"/>